<dbReference type="Proteomes" id="UP001146351">
    <property type="component" value="Unassembled WGS sequence"/>
</dbReference>
<gene>
    <name evidence="1" type="ORF">N7492_007374</name>
</gene>
<evidence type="ECO:0000313" key="1">
    <source>
        <dbReference type="EMBL" id="KAJ5161982.1"/>
    </source>
</evidence>
<protein>
    <submittedName>
        <fullName evidence="1">RelA/SpoT</fullName>
    </submittedName>
</protein>
<name>A0A9W9I2E3_9EURO</name>
<reference evidence="1" key="1">
    <citation type="submission" date="2022-11" db="EMBL/GenBank/DDBJ databases">
        <authorList>
            <person name="Petersen C."/>
        </authorList>
    </citation>
    <scope>NUCLEOTIDE SEQUENCE</scope>
    <source>
        <strain evidence="1">IBT 21917</strain>
    </source>
</reference>
<dbReference type="AlphaFoldDB" id="A0A9W9I2E3"/>
<dbReference type="EMBL" id="JAPQKO010000005">
    <property type="protein sequence ID" value="KAJ5161982.1"/>
    <property type="molecule type" value="Genomic_DNA"/>
</dbReference>
<proteinExistence type="predicted"/>
<evidence type="ECO:0000313" key="2">
    <source>
        <dbReference type="Proteomes" id="UP001146351"/>
    </source>
</evidence>
<sequence length="429" mass="49826">MAPSNPRSKSSRFTQNDTFTEYEARDIFKDARSVCENMLDQIRRNAKLENRSVGYMTLYEKLNWTCSQGHHIDFPHDAQYPHAIFSGADFHIILDNWADLEHIKAGIAKSFSIVTESHIGDNDAERCSQKRYSTYRVCLRKISGRESEAVRRSFQIDVRGAMSEELKLLSNIRDDCESSVDTSHQSCCRWSRSTILYELFQGRAQHKRAKDEDKATRQFSNASEIAEYLRKVKPTRGKYEQSTGPSEILQDFLKVVRKNTRRDLDQLLKGLDSGFERTERLYPAGTMNLVIYLMDQEFGITNDVHPNVHRECDIAVLRTTVIWMDKLFSEFSRRLFITQSEKNWCAFQWLCSPKVCQWLLKSKPSFPNREVLDDLTLLWRWFESHKEPAVKLAFAMSIRGMVPTTDGSAERLSLIFEKLARARGFGPKR</sequence>
<comment type="caution">
    <text evidence="1">The sequence shown here is derived from an EMBL/GenBank/DDBJ whole genome shotgun (WGS) entry which is preliminary data.</text>
</comment>
<keyword evidence="2" id="KW-1185">Reference proteome</keyword>
<organism evidence="1 2">
    <name type="scientific">Penicillium capsulatum</name>
    <dbReference type="NCBI Taxonomy" id="69766"/>
    <lineage>
        <taxon>Eukaryota</taxon>
        <taxon>Fungi</taxon>
        <taxon>Dikarya</taxon>
        <taxon>Ascomycota</taxon>
        <taxon>Pezizomycotina</taxon>
        <taxon>Eurotiomycetes</taxon>
        <taxon>Eurotiomycetidae</taxon>
        <taxon>Eurotiales</taxon>
        <taxon>Aspergillaceae</taxon>
        <taxon>Penicillium</taxon>
    </lineage>
</organism>
<accession>A0A9W9I2E3</accession>
<reference evidence="1" key="2">
    <citation type="journal article" date="2023" name="IMA Fungus">
        <title>Comparative genomic study of the Penicillium genus elucidates a diverse pangenome and 15 lateral gene transfer events.</title>
        <authorList>
            <person name="Petersen C."/>
            <person name="Sorensen T."/>
            <person name="Nielsen M.R."/>
            <person name="Sondergaard T.E."/>
            <person name="Sorensen J.L."/>
            <person name="Fitzpatrick D.A."/>
            <person name="Frisvad J.C."/>
            <person name="Nielsen K.L."/>
        </authorList>
    </citation>
    <scope>NUCLEOTIDE SEQUENCE</scope>
    <source>
        <strain evidence="1">IBT 21917</strain>
    </source>
</reference>
<dbReference type="OrthoDB" id="4719016at2759"/>